<feature type="compositionally biased region" description="Low complexity" evidence="1">
    <location>
        <begin position="57"/>
        <end position="90"/>
    </location>
</feature>
<name>A0A058ZBP8_FONAL</name>
<feature type="transmembrane region" description="Helical" evidence="2">
    <location>
        <begin position="208"/>
        <end position="232"/>
    </location>
</feature>
<proteinExistence type="predicted"/>
<keyword evidence="2" id="KW-0812">Transmembrane</keyword>
<feature type="region of interest" description="Disordered" evidence="1">
    <location>
        <begin position="56"/>
        <end position="120"/>
    </location>
</feature>
<keyword evidence="4" id="KW-1185">Reference proteome</keyword>
<dbReference type="Proteomes" id="UP000030693">
    <property type="component" value="Unassembled WGS sequence"/>
</dbReference>
<sequence>MHIRDALAWPWVQSVNQNSLSRCSPISACLLYLRLFLDCPHMQPYPNSPQGPGVFVSPAPAAPADPSWSQPAYPPSGSGVPPSVVAAPTGATPPPGPGYPPVSPLAMGSQPAPHAAPYPPGYHPQQGEAYALGPVYVGAPPVHDLQADSVPSSGPDPKAYLPYYETPQKRPTGLNKASWVVPVILASIIFVGGLGVFFFGVATVRENVFMVGVGLGIMAMGLAMGLGFFFLFRKMNRQFERRLAFDAQAADIIRAGGKPDLAPYVLVCKFCRAIRRNKRIVSVVCDRPPHVLVPPTLACIDSVTASQREDLIMQLRHGNHR</sequence>
<accession>A0A058ZBP8</accession>
<dbReference type="EMBL" id="KB932204">
    <property type="protein sequence ID" value="KCV70852.1"/>
    <property type="molecule type" value="Genomic_DNA"/>
</dbReference>
<organism evidence="3">
    <name type="scientific">Fonticula alba</name>
    <name type="common">Slime mold</name>
    <dbReference type="NCBI Taxonomy" id="691883"/>
    <lineage>
        <taxon>Eukaryota</taxon>
        <taxon>Rotosphaerida</taxon>
        <taxon>Fonticulaceae</taxon>
        <taxon>Fonticula</taxon>
    </lineage>
</organism>
<evidence type="ECO:0000256" key="1">
    <source>
        <dbReference type="SAM" id="MobiDB-lite"/>
    </source>
</evidence>
<evidence type="ECO:0000256" key="2">
    <source>
        <dbReference type="SAM" id="Phobius"/>
    </source>
</evidence>
<dbReference type="GeneID" id="20527933"/>
<keyword evidence="2" id="KW-1133">Transmembrane helix</keyword>
<dbReference type="AlphaFoldDB" id="A0A058ZBP8"/>
<feature type="transmembrane region" description="Helical" evidence="2">
    <location>
        <begin position="179"/>
        <end position="202"/>
    </location>
</feature>
<evidence type="ECO:0000313" key="3">
    <source>
        <dbReference type="EMBL" id="KCV70852.1"/>
    </source>
</evidence>
<keyword evidence="2" id="KW-0472">Membrane</keyword>
<reference evidence="3" key="1">
    <citation type="submission" date="2013-04" db="EMBL/GenBank/DDBJ databases">
        <title>The Genome Sequence of Fonticula alba ATCC 38817.</title>
        <authorList>
            <consortium name="The Broad Institute Genomics Platform"/>
            <person name="Russ C."/>
            <person name="Cuomo C."/>
            <person name="Burger G."/>
            <person name="Gray M.W."/>
            <person name="Holland P.W.H."/>
            <person name="King N."/>
            <person name="Lang F.B.F."/>
            <person name="Roger A.J."/>
            <person name="Ruiz-Trillo I."/>
            <person name="Brown M."/>
            <person name="Walker B."/>
            <person name="Young S."/>
            <person name="Zeng Q."/>
            <person name="Gargeya S."/>
            <person name="Fitzgerald M."/>
            <person name="Haas B."/>
            <person name="Abouelleil A."/>
            <person name="Allen A.W."/>
            <person name="Alvarado L."/>
            <person name="Arachchi H.M."/>
            <person name="Berlin A.M."/>
            <person name="Chapman S.B."/>
            <person name="Gainer-Dewar J."/>
            <person name="Goldberg J."/>
            <person name="Griggs A."/>
            <person name="Gujja S."/>
            <person name="Hansen M."/>
            <person name="Howarth C."/>
            <person name="Imamovic A."/>
            <person name="Ireland A."/>
            <person name="Larimer J."/>
            <person name="McCowan C."/>
            <person name="Murphy C."/>
            <person name="Pearson M."/>
            <person name="Poon T.W."/>
            <person name="Priest M."/>
            <person name="Roberts A."/>
            <person name="Saif S."/>
            <person name="Shea T."/>
            <person name="Sisk P."/>
            <person name="Sykes S."/>
            <person name="Wortman J."/>
            <person name="Nusbaum C."/>
            <person name="Birren B."/>
        </authorList>
    </citation>
    <scope>NUCLEOTIDE SEQUENCE [LARGE SCALE GENOMIC DNA]</scope>
    <source>
        <strain evidence="3">ATCC 38817</strain>
    </source>
</reference>
<feature type="compositionally biased region" description="Pro residues" evidence="1">
    <location>
        <begin position="91"/>
        <end position="103"/>
    </location>
</feature>
<evidence type="ECO:0000313" key="4">
    <source>
        <dbReference type="Proteomes" id="UP000030693"/>
    </source>
</evidence>
<protein>
    <submittedName>
        <fullName evidence="3">Uncharacterized protein</fullName>
    </submittedName>
</protein>
<dbReference type="RefSeq" id="XP_009495368.1">
    <property type="nucleotide sequence ID" value="XM_009497093.1"/>
</dbReference>
<gene>
    <name evidence="3" type="ORF">H696_03208</name>
</gene>